<feature type="transmembrane region" description="Helical" evidence="1">
    <location>
        <begin position="288"/>
        <end position="305"/>
    </location>
</feature>
<protein>
    <submittedName>
        <fullName evidence="2">Stage II sporulation protein M</fullName>
    </submittedName>
</protein>
<reference evidence="2 3" key="1">
    <citation type="journal article" date="2019" name="Int. J. Syst. Evol. Microbiol.">
        <title>The Global Catalogue of Microorganisms (GCM) 10K type strain sequencing project: providing services to taxonomists for standard genome sequencing and annotation.</title>
        <authorList>
            <consortium name="The Broad Institute Genomics Platform"/>
            <consortium name="The Broad Institute Genome Sequencing Center for Infectious Disease"/>
            <person name="Wu L."/>
            <person name="Ma J."/>
        </authorList>
    </citation>
    <scope>NUCLEOTIDE SEQUENCE [LARGE SCALE GENOMIC DNA]</scope>
    <source>
        <strain evidence="2 3">JCM 16013</strain>
    </source>
</reference>
<keyword evidence="1" id="KW-1133">Transmembrane helix</keyword>
<keyword evidence="1" id="KW-0472">Membrane</keyword>
<organism evidence="2 3">
    <name type="scientific">Catenulispora subtropica</name>
    <dbReference type="NCBI Taxonomy" id="450798"/>
    <lineage>
        <taxon>Bacteria</taxon>
        <taxon>Bacillati</taxon>
        <taxon>Actinomycetota</taxon>
        <taxon>Actinomycetes</taxon>
        <taxon>Catenulisporales</taxon>
        <taxon>Catenulisporaceae</taxon>
        <taxon>Catenulispora</taxon>
    </lineage>
</organism>
<accession>A0ABN2RM98</accession>
<evidence type="ECO:0000256" key="1">
    <source>
        <dbReference type="SAM" id="Phobius"/>
    </source>
</evidence>
<evidence type="ECO:0000313" key="2">
    <source>
        <dbReference type="EMBL" id="GAA1971121.1"/>
    </source>
</evidence>
<proteinExistence type="predicted"/>
<sequence length="333" mass="35365">MDIDAYAAAHHAEWGRLAELSNRGGALNGAEADELVALYQRVATQLSVVQSAVPDAVVVGHLSSLLATARGAIAGPRVPAWKEILYFFTDGFPAALYRARHWWIATAVVSLVAAFFMGWYIAANPRVQTELASPDLVNGVFQPGGRFETYYTEFSPGSFGFKVWVNNAWVSALALFGGVTLVFPFVAMYLNTANLAIDGGFMAAHGRFGTFLSLVAPHGLLELTAVFVAGGCGMRIAWAILAPGPRTRGEALGEQGRVLGTMALGLACVLLVSGTIEGFVTGHTPAPVRLTIGFTAEALFLVYVFSIGRRAALRGETGDVTRADRGDTLPTRA</sequence>
<dbReference type="EMBL" id="BAAAQM010000016">
    <property type="protein sequence ID" value="GAA1971121.1"/>
    <property type="molecule type" value="Genomic_DNA"/>
</dbReference>
<comment type="caution">
    <text evidence="2">The sequence shown here is derived from an EMBL/GenBank/DDBJ whole genome shotgun (WGS) entry which is preliminary data.</text>
</comment>
<dbReference type="InterPro" id="IPR002798">
    <property type="entry name" value="SpoIIM-like"/>
</dbReference>
<dbReference type="RefSeq" id="WP_344657907.1">
    <property type="nucleotide sequence ID" value="NZ_BAAAQM010000016.1"/>
</dbReference>
<keyword evidence="3" id="KW-1185">Reference proteome</keyword>
<dbReference type="PANTHER" id="PTHR35337">
    <property type="entry name" value="SLR1478 PROTEIN"/>
    <property type="match status" value="1"/>
</dbReference>
<name>A0ABN2RM98_9ACTN</name>
<dbReference type="Proteomes" id="UP001499854">
    <property type="component" value="Unassembled WGS sequence"/>
</dbReference>
<feature type="transmembrane region" description="Helical" evidence="1">
    <location>
        <begin position="256"/>
        <end position="276"/>
    </location>
</feature>
<evidence type="ECO:0000313" key="3">
    <source>
        <dbReference type="Proteomes" id="UP001499854"/>
    </source>
</evidence>
<keyword evidence="1" id="KW-0812">Transmembrane</keyword>
<dbReference type="Pfam" id="PF01944">
    <property type="entry name" value="SpoIIM"/>
    <property type="match status" value="1"/>
</dbReference>
<feature type="transmembrane region" description="Helical" evidence="1">
    <location>
        <begin position="102"/>
        <end position="122"/>
    </location>
</feature>
<dbReference type="PANTHER" id="PTHR35337:SF1">
    <property type="entry name" value="SLR1478 PROTEIN"/>
    <property type="match status" value="1"/>
</dbReference>
<gene>
    <name evidence="2" type="ORF">GCM10009838_33040</name>
</gene>
<feature type="transmembrane region" description="Helical" evidence="1">
    <location>
        <begin position="168"/>
        <end position="190"/>
    </location>
</feature>